<gene>
    <name evidence="2" type="ORF">N7539_007081</name>
</gene>
<dbReference type="SUPFAM" id="SSF51338">
    <property type="entry name" value="Composite domain of metallo-dependent hydrolases"/>
    <property type="match status" value="1"/>
</dbReference>
<name>A0A9W9X2X2_9EURO</name>
<evidence type="ECO:0000256" key="1">
    <source>
        <dbReference type="SAM" id="SignalP"/>
    </source>
</evidence>
<feature type="signal peptide" evidence="1">
    <location>
        <begin position="1"/>
        <end position="16"/>
    </location>
</feature>
<dbReference type="Gene3D" id="2.30.40.10">
    <property type="entry name" value="Urease, subunit C, domain 1"/>
    <property type="match status" value="1"/>
</dbReference>
<evidence type="ECO:0000313" key="2">
    <source>
        <dbReference type="EMBL" id="KAJ5481187.1"/>
    </source>
</evidence>
<comment type="caution">
    <text evidence="2">The sequence shown here is derived from an EMBL/GenBank/DDBJ whole genome shotgun (WGS) entry which is preliminary data.</text>
</comment>
<dbReference type="GO" id="GO:0016810">
    <property type="term" value="F:hydrolase activity, acting on carbon-nitrogen (but not peptide) bonds"/>
    <property type="evidence" value="ECO:0007669"/>
    <property type="project" value="InterPro"/>
</dbReference>
<keyword evidence="1" id="KW-0732">Signal</keyword>
<reference evidence="2" key="1">
    <citation type="submission" date="2022-12" db="EMBL/GenBank/DDBJ databases">
        <authorList>
            <person name="Petersen C."/>
        </authorList>
    </citation>
    <scope>NUCLEOTIDE SEQUENCE</scope>
    <source>
        <strain evidence="2">IBT 30728</strain>
    </source>
</reference>
<accession>A0A9W9X2X2</accession>
<feature type="chain" id="PRO_5040756467" evidence="1">
    <location>
        <begin position="17"/>
        <end position="201"/>
    </location>
</feature>
<dbReference type="Proteomes" id="UP001148312">
    <property type="component" value="Unassembled WGS sequence"/>
</dbReference>
<dbReference type="GeneID" id="81626931"/>
<keyword evidence="2" id="KW-0378">Hydrolase</keyword>
<dbReference type="AlphaFoldDB" id="A0A9W9X2X2"/>
<dbReference type="RefSeq" id="XP_056788617.1">
    <property type="nucleotide sequence ID" value="XM_056936682.1"/>
</dbReference>
<reference evidence="2" key="2">
    <citation type="journal article" date="2023" name="IMA Fungus">
        <title>Comparative genomic study of the Penicillium genus elucidates a diverse pangenome and 15 lateral gene transfer events.</title>
        <authorList>
            <person name="Petersen C."/>
            <person name="Sorensen T."/>
            <person name="Nielsen M.R."/>
            <person name="Sondergaard T.E."/>
            <person name="Sorensen J.L."/>
            <person name="Fitzpatrick D.A."/>
            <person name="Frisvad J.C."/>
            <person name="Nielsen K.L."/>
        </authorList>
    </citation>
    <scope>NUCLEOTIDE SEQUENCE</scope>
    <source>
        <strain evidence="2">IBT 30728</strain>
    </source>
</reference>
<proteinExistence type="predicted"/>
<dbReference type="Gene3D" id="3.20.20.140">
    <property type="entry name" value="Metal-dependent hydrolases"/>
    <property type="match status" value="1"/>
</dbReference>
<organism evidence="2 3">
    <name type="scientific">Penicillium diatomitis</name>
    <dbReference type="NCBI Taxonomy" id="2819901"/>
    <lineage>
        <taxon>Eukaryota</taxon>
        <taxon>Fungi</taxon>
        <taxon>Dikarya</taxon>
        <taxon>Ascomycota</taxon>
        <taxon>Pezizomycotina</taxon>
        <taxon>Eurotiomycetes</taxon>
        <taxon>Eurotiomycetidae</taxon>
        <taxon>Eurotiales</taxon>
        <taxon>Aspergillaceae</taxon>
        <taxon>Penicillium</taxon>
    </lineage>
</organism>
<dbReference type="InterPro" id="IPR011059">
    <property type="entry name" value="Metal-dep_hydrolase_composite"/>
</dbReference>
<dbReference type="EMBL" id="JAPWDQ010000009">
    <property type="protein sequence ID" value="KAJ5481187.1"/>
    <property type="molecule type" value="Genomic_DNA"/>
</dbReference>
<keyword evidence="3" id="KW-1185">Reference proteome</keyword>
<sequence length="201" mass="22369">MAALISALWVLTVTVTTPPGGDLVSQMRGALQHERSNRNENVITEGKLTWSLNLLLQDAFPLLGRRAIHMEDNLGSIQIGKLTELVIFDVNSPGMVCASEQDPVAAIVLHSSVRDIINTVIIDGRVRKWGEKVLSADLNPSFPEVPIPRQRVEGKKVAKELVPSRKRIEEVIKRSNADDSNDLVLKTVKMIYLDENRFVKL</sequence>
<evidence type="ECO:0000313" key="3">
    <source>
        <dbReference type="Proteomes" id="UP001148312"/>
    </source>
</evidence>
<protein>
    <submittedName>
        <fullName evidence="2">Metallo-dependent hydrolase</fullName>
    </submittedName>
</protein>